<dbReference type="GO" id="GO:0005524">
    <property type="term" value="F:ATP binding"/>
    <property type="evidence" value="ECO:0007669"/>
    <property type="project" value="UniProtKB-KW"/>
</dbReference>
<dbReference type="GO" id="GO:0006281">
    <property type="term" value="P:DNA repair"/>
    <property type="evidence" value="ECO:0007669"/>
    <property type="project" value="UniProtKB-KW"/>
</dbReference>
<dbReference type="GO" id="GO:0006310">
    <property type="term" value="P:DNA recombination"/>
    <property type="evidence" value="ECO:0007669"/>
    <property type="project" value="UniProtKB-KW"/>
</dbReference>
<dbReference type="EC" id="5.6.2.3" evidence="1"/>
<dbReference type="GO" id="GO:0016887">
    <property type="term" value="F:ATP hydrolysis activity"/>
    <property type="evidence" value="ECO:0007669"/>
    <property type="project" value="RHEA"/>
</dbReference>
<feature type="domain" description="DNA helicase Pif1-like DEAD-box helicase" evidence="2">
    <location>
        <begin position="170"/>
        <end position="293"/>
    </location>
</feature>
<dbReference type="GO" id="GO:0000723">
    <property type="term" value="P:telomere maintenance"/>
    <property type="evidence" value="ECO:0007669"/>
    <property type="project" value="InterPro"/>
</dbReference>
<keyword evidence="1" id="KW-0227">DNA damage</keyword>
<gene>
    <name evidence="3" type="ORF">BpHYR1_009837</name>
</gene>
<dbReference type="Pfam" id="PF05970">
    <property type="entry name" value="PIF1"/>
    <property type="match status" value="1"/>
</dbReference>
<dbReference type="EMBL" id="REGN01011251">
    <property type="protein sequence ID" value="RMZ97693.1"/>
    <property type="molecule type" value="Genomic_DNA"/>
</dbReference>
<keyword evidence="1" id="KW-0067">ATP-binding</keyword>
<protein>
    <recommendedName>
        <fullName evidence="1">ATP-dependent DNA helicase</fullName>
        <ecNumber evidence="1">5.6.2.3</ecNumber>
    </recommendedName>
</protein>
<dbReference type="PANTHER" id="PTHR47642">
    <property type="entry name" value="ATP-DEPENDENT DNA HELICASE"/>
    <property type="match status" value="1"/>
</dbReference>
<reference evidence="3 4" key="1">
    <citation type="journal article" date="2018" name="Sci. Rep.">
        <title>Genomic signatures of local adaptation to the degree of environmental predictability in rotifers.</title>
        <authorList>
            <person name="Franch-Gras L."/>
            <person name="Hahn C."/>
            <person name="Garcia-Roger E.M."/>
            <person name="Carmona M.J."/>
            <person name="Serra M."/>
            <person name="Gomez A."/>
        </authorList>
    </citation>
    <scope>NUCLEOTIDE SEQUENCE [LARGE SCALE GENOMIC DNA]</scope>
    <source>
        <strain evidence="3">HYR1</strain>
    </source>
</reference>
<keyword evidence="1" id="KW-0547">Nucleotide-binding</keyword>
<dbReference type="OrthoDB" id="10060396at2759"/>
<comment type="caution">
    <text evidence="3">The sequence shown here is derived from an EMBL/GenBank/DDBJ whole genome shotgun (WGS) entry which is preliminary data.</text>
</comment>
<evidence type="ECO:0000256" key="1">
    <source>
        <dbReference type="RuleBase" id="RU363044"/>
    </source>
</evidence>
<evidence type="ECO:0000259" key="2">
    <source>
        <dbReference type="Pfam" id="PF05970"/>
    </source>
</evidence>
<dbReference type="Gene3D" id="3.40.50.300">
    <property type="entry name" value="P-loop containing nucleotide triphosphate hydrolases"/>
    <property type="match status" value="1"/>
</dbReference>
<dbReference type="PANTHER" id="PTHR47642:SF6">
    <property type="entry name" value="ATP-DEPENDENT DNA HELICASE"/>
    <property type="match status" value="1"/>
</dbReference>
<dbReference type="InterPro" id="IPR027417">
    <property type="entry name" value="P-loop_NTPase"/>
</dbReference>
<feature type="non-terminal residue" evidence="3">
    <location>
        <position position="295"/>
    </location>
</feature>
<dbReference type="STRING" id="10195.A0A3M7PF92"/>
<dbReference type="Proteomes" id="UP000276133">
    <property type="component" value="Unassembled WGS sequence"/>
</dbReference>
<dbReference type="AlphaFoldDB" id="A0A3M7PF92"/>
<comment type="similarity">
    <text evidence="1">Belongs to the helicase family.</text>
</comment>
<proteinExistence type="inferred from homology"/>
<dbReference type="SUPFAM" id="SSF52540">
    <property type="entry name" value="P-loop containing nucleoside triphosphate hydrolases"/>
    <property type="match status" value="1"/>
</dbReference>
<accession>A0A3M7PF92</accession>
<keyword evidence="1 3" id="KW-0378">Hydrolase</keyword>
<evidence type="ECO:0000313" key="4">
    <source>
        <dbReference type="Proteomes" id="UP000276133"/>
    </source>
</evidence>
<comment type="cofactor">
    <cofactor evidence="1">
        <name>Mg(2+)</name>
        <dbReference type="ChEBI" id="CHEBI:18420"/>
    </cofactor>
</comment>
<dbReference type="InterPro" id="IPR051055">
    <property type="entry name" value="PIF1_helicase"/>
</dbReference>
<keyword evidence="1" id="KW-0233">DNA recombination</keyword>
<name>A0A3M7PF92_BRAPC</name>
<sequence>MTRPKSEKIVVITNPKTRYNPLDKQNHNKFCYYQLIKYSSWDNSQLKQISNFDDAVERFETFIKEAPENVIYSLNFFNDFLKELKRIREESDPEPDHELIVTEFTELAELVPIKEIIDSFPVVDLSYDWIQRRASYSKEELLLMIDWVDKQSSIHLETEDNKCPYVEKDQLNEMQRFAYEIIYLHLTESKQLLMILIGTAGTGKSFTIFAISGLLSSILKRCAPTAKAAFIIRGETIHSMFSIPVQSEFCKLKPERLSMLQQEFKDTKYIIIDEYSMLSQKMLAMIDQRLREIKG</sequence>
<dbReference type="InterPro" id="IPR010285">
    <property type="entry name" value="DNA_helicase_pif1-like_DEAD"/>
</dbReference>
<comment type="catalytic activity">
    <reaction evidence="1">
        <text>ATP + H2O = ADP + phosphate + H(+)</text>
        <dbReference type="Rhea" id="RHEA:13065"/>
        <dbReference type="ChEBI" id="CHEBI:15377"/>
        <dbReference type="ChEBI" id="CHEBI:15378"/>
        <dbReference type="ChEBI" id="CHEBI:30616"/>
        <dbReference type="ChEBI" id="CHEBI:43474"/>
        <dbReference type="ChEBI" id="CHEBI:456216"/>
        <dbReference type="EC" id="5.6.2.3"/>
    </reaction>
</comment>
<dbReference type="GO" id="GO:0043139">
    <property type="term" value="F:5'-3' DNA helicase activity"/>
    <property type="evidence" value="ECO:0007669"/>
    <property type="project" value="UniProtKB-EC"/>
</dbReference>
<keyword evidence="1" id="KW-0234">DNA repair</keyword>
<organism evidence="3 4">
    <name type="scientific">Brachionus plicatilis</name>
    <name type="common">Marine rotifer</name>
    <name type="synonym">Brachionus muelleri</name>
    <dbReference type="NCBI Taxonomy" id="10195"/>
    <lineage>
        <taxon>Eukaryota</taxon>
        <taxon>Metazoa</taxon>
        <taxon>Spiralia</taxon>
        <taxon>Gnathifera</taxon>
        <taxon>Rotifera</taxon>
        <taxon>Eurotatoria</taxon>
        <taxon>Monogononta</taxon>
        <taxon>Pseudotrocha</taxon>
        <taxon>Ploima</taxon>
        <taxon>Brachionidae</taxon>
        <taxon>Brachionus</taxon>
    </lineage>
</organism>
<evidence type="ECO:0000313" key="3">
    <source>
        <dbReference type="EMBL" id="RMZ97693.1"/>
    </source>
</evidence>
<keyword evidence="1 3" id="KW-0347">Helicase</keyword>
<keyword evidence="4" id="KW-1185">Reference proteome</keyword>